<organism evidence="1 2">
    <name type="scientific">Virgibacillus profundi</name>
    <dbReference type="NCBI Taxonomy" id="2024555"/>
    <lineage>
        <taxon>Bacteria</taxon>
        <taxon>Bacillati</taxon>
        <taxon>Bacillota</taxon>
        <taxon>Bacilli</taxon>
        <taxon>Bacillales</taxon>
        <taxon>Bacillaceae</taxon>
        <taxon>Virgibacillus</taxon>
    </lineage>
</organism>
<dbReference type="AlphaFoldDB" id="A0A2A2IF08"/>
<dbReference type="SUPFAM" id="SSF55874">
    <property type="entry name" value="ATPase domain of HSP90 chaperone/DNA topoisomerase II/histidine kinase"/>
    <property type="match status" value="1"/>
</dbReference>
<protein>
    <submittedName>
        <fullName evidence="1">Uncharacterized protein</fullName>
    </submittedName>
</protein>
<dbReference type="Proteomes" id="UP000218887">
    <property type="component" value="Unassembled WGS sequence"/>
</dbReference>
<dbReference type="OrthoDB" id="9776767at2"/>
<comment type="caution">
    <text evidence="1">The sequence shown here is derived from an EMBL/GenBank/DDBJ whole genome shotgun (WGS) entry which is preliminary data.</text>
</comment>
<sequence length="370" mass="43083">MSKFELSIAKDYVPTWNYIDAVRELFQNALDQQTITEDNEMFFDYNPETEILSIGNKLSILDTSSLLLGATTKADEDETIGQFGEGYKIATLVLTRENHPVTFYNYGAKEVWQPRFVNSRKYRAEVLTFFVDKKYPWQGIPHHNLVITVENITQEQYDSIIETNLHLQDIGEHFSTDKGRILLDDRYKGKVFVSGLFICDYSNYHHGYDFKPKELSIDRDRKLVDNFDLRWLASQMWLKQTSDEMREIASDLIISDAADTEFVKHVGFDRENFVKTANHVYSSFKKEYGDGAIPISSQEELESISGNVKPIMVSSEYKNVVKSSSHYAEPVRLYKPSPKERMEEWLEKYEQQIPSEAFYELELIVKDLEN</sequence>
<name>A0A2A2IF08_9BACI</name>
<dbReference type="EMBL" id="NPOA01000004">
    <property type="protein sequence ID" value="PAV30339.1"/>
    <property type="molecule type" value="Genomic_DNA"/>
</dbReference>
<dbReference type="InterPro" id="IPR036890">
    <property type="entry name" value="HATPase_C_sf"/>
</dbReference>
<accession>A0A2A2IF08</accession>
<gene>
    <name evidence="1" type="ORF">CIL05_07665</name>
</gene>
<proteinExistence type="predicted"/>
<dbReference type="RefSeq" id="WP_095654941.1">
    <property type="nucleotide sequence ID" value="NZ_NPOA01000004.1"/>
</dbReference>
<evidence type="ECO:0000313" key="2">
    <source>
        <dbReference type="Proteomes" id="UP000218887"/>
    </source>
</evidence>
<reference evidence="1 2" key="1">
    <citation type="submission" date="2017-08" db="EMBL/GenBank/DDBJ databases">
        <title>Virgibacillus indicus sp. nov. and Virgibacillus profoundi sp. nov, two moderately halophilic bacteria isolated from marine sediment by using the Microfluidic Streak Plate.</title>
        <authorList>
            <person name="Xu B."/>
            <person name="Hu B."/>
            <person name="Wang J."/>
            <person name="Zhu Y."/>
            <person name="Huang L."/>
            <person name="Du W."/>
            <person name="Huang Y."/>
        </authorList>
    </citation>
    <scope>NUCLEOTIDE SEQUENCE [LARGE SCALE GENOMIC DNA]</scope>
    <source>
        <strain evidence="1 2">IO3-P3-H5</strain>
    </source>
</reference>
<keyword evidence="2" id="KW-1185">Reference proteome</keyword>
<evidence type="ECO:0000313" key="1">
    <source>
        <dbReference type="EMBL" id="PAV30339.1"/>
    </source>
</evidence>